<dbReference type="InterPro" id="IPR057444">
    <property type="entry name" value="Znf-CCCH_AtC3H23-like"/>
</dbReference>
<evidence type="ECO:0000256" key="4">
    <source>
        <dbReference type="ARBA" id="ARBA00023125"/>
    </source>
</evidence>
<dbReference type="InterPro" id="IPR045234">
    <property type="entry name" value="Unkempt-like"/>
</dbReference>
<comment type="caution">
    <text evidence="7">The sequence shown here is derived from an EMBL/GenBank/DDBJ whole genome shotgun (WGS) entry which is preliminary data.</text>
</comment>
<evidence type="ECO:0000256" key="1">
    <source>
        <dbReference type="ARBA" id="ARBA00022723"/>
    </source>
</evidence>
<dbReference type="AlphaFoldDB" id="A0AAD1U2C2"/>
<gene>
    <name evidence="7" type="ORF">ECRASSUSDP1_LOCUS452</name>
</gene>
<feature type="region of interest" description="Disordered" evidence="5">
    <location>
        <begin position="97"/>
        <end position="116"/>
    </location>
</feature>
<evidence type="ECO:0000313" key="7">
    <source>
        <dbReference type="EMBL" id="CAI2359167.1"/>
    </source>
</evidence>
<organism evidence="7 8">
    <name type="scientific">Euplotes crassus</name>
    <dbReference type="NCBI Taxonomy" id="5936"/>
    <lineage>
        <taxon>Eukaryota</taxon>
        <taxon>Sar</taxon>
        <taxon>Alveolata</taxon>
        <taxon>Ciliophora</taxon>
        <taxon>Intramacronucleata</taxon>
        <taxon>Spirotrichea</taxon>
        <taxon>Hypotrichia</taxon>
        <taxon>Euplotida</taxon>
        <taxon>Euplotidae</taxon>
        <taxon>Moneuplotes</taxon>
    </lineage>
</organism>
<feature type="region of interest" description="Disordered" evidence="5">
    <location>
        <begin position="372"/>
        <end position="405"/>
    </location>
</feature>
<dbReference type="PANTHER" id="PTHR14493:SF50">
    <property type="entry name" value="RING FINGER PROTEIN UNKEMPT"/>
    <property type="match status" value="1"/>
</dbReference>
<feature type="compositionally biased region" description="Acidic residues" evidence="5">
    <location>
        <begin position="372"/>
        <end position="388"/>
    </location>
</feature>
<evidence type="ECO:0000259" key="6">
    <source>
        <dbReference type="Pfam" id="PF25512"/>
    </source>
</evidence>
<dbReference type="EMBL" id="CAMPGE010000420">
    <property type="protein sequence ID" value="CAI2359167.1"/>
    <property type="molecule type" value="Genomic_DNA"/>
</dbReference>
<keyword evidence="4" id="KW-0238">DNA-binding</keyword>
<protein>
    <recommendedName>
        <fullName evidence="6">AtC3H23-like CCCH zinc finger domain-containing protein</fullName>
    </recommendedName>
</protein>
<dbReference type="Proteomes" id="UP001295684">
    <property type="component" value="Unassembled WGS sequence"/>
</dbReference>
<feature type="region of interest" description="Disordered" evidence="5">
    <location>
        <begin position="1"/>
        <end position="32"/>
    </location>
</feature>
<keyword evidence="3" id="KW-0862">Zinc</keyword>
<evidence type="ECO:0000256" key="3">
    <source>
        <dbReference type="ARBA" id="ARBA00022833"/>
    </source>
</evidence>
<evidence type="ECO:0000313" key="8">
    <source>
        <dbReference type="Proteomes" id="UP001295684"/>
    </source>
</evidence>
<dbReference type="GO" id="GO:0008270">
    <property type="term" value="F:zinc ion binding"/>
    <property type="evidence" value="ECO:0007669"/>
    <property type="project" value="UniProtKB-KW"/>
</dbReference>
<proteinExistence type="predicted"/>
<evidence type="ECO:0000256" key="5">
    <source>
        <dbReference type="SAM" id="MobiDB-lite"/>
    </source>
</evidence>
<keyword evidence="2" id="KW-0863">Zinc-finger</keyword>
<evidence type="ECO:0000256" key="2">
    <source>
        <dbReference type="ARBA" id="ARBA00022771"/>
    </source>
</evidence>
<dbReference type="Pfam" id="PF25512">
    <property type="entry name" value="zf-CCCH_AtC3H23"/>
    <property type="match status" value="1"/>
</dbReference>
<dbReference type="GO" id="GO:0003677">
    <property type="term" value="F:DNA binding"/>
    <property type="evidence" value="ECO:0007669"/>
    <property type="project" value="UniProtKB-KW"/>
</dbReference>
<feature type="compositionally biased region" description="Polar residues" evidence="5">
    <location>
        <begin position="105"/>
        <end position="116"/>
    </location>
</feature>
<keyword evidence="1" id="KW-0479">Metal-binding</keyword>
<accession>A0AAD1U2C2</accession>
<feature type="domain" description="AtC3H23-like CCCH zinc finger" evidence="6">
    <location>
        <begin position="247"/>
        <end position="280"/>
    </location>
</feature>
<name>A0AAD1U2C2_EUPCR</name>
<reference evidence="7" key="1">
    <citation type="submission" date="2023-07" db="EMBL/GenBank/DDBJ databases">
        <authorList>
            <consortium name="AG Swart"/>
            <person name="Singh M."/>
            <person name="Singh A."/>
            <person name="Seah K."/>
            <person name="Emmerich C."/>
        </authorList>
    </citation>
    <scope>NUCLEOTIDE SEQUENCE</scope>
    <source>
        <strain evidence="7">DP1</strain>
    </source>
</reference>
<keyword evidence="8" id="KW-1185">Reference proteome</keyword>
<sequence>MDNTLFRKGSEGSSSNGLHENPQIKVSKKAKKSLKQSRQTILKITVMPVEKGSKLSLMRIKPSKLGSNNENNLKRVCPKEELNKIYANIIKQKEKNNRVNKSKISHSSANSTYDESSNKCNPLSFSVYTKKFEDKDLDANDIFERRNIGAIHILYIRGEGQKIQRNGNASKLEKFCSTYFYGPLCIAFSTNTHPPQLISCTPEDIELLPSNRLIERPDNKLARRLMEMEEFNRNLDEYKEKLSTFAFAMFRYKTSWCPKIGQKHDWAQCIYSHRLQDFRRPPDFYEYAPEDCSVLLHKDCSWESCEEGLSCKYSHTTFERLYHPSKFKIVPCEKICSRGEMCAFYHKPEEKTLIEQEAESFFDPIIGDEDFESEGEYSPDYGEGEYDSNEGSRKSNHSNSNTNTNIFIPEVGETYSETDLHDKFPLQTDNIFSEEESMKGNAWENEDFVLEEAMKKASSYNPIVDFEAKIDKNDSQSFPDIYEEQKYDLSPNFAKPTKEAKMKEQAKVYKEVSNEIKNIAIGNNQQMDTSKIVKNIMSQNPSGSKSKFFNIEDAKENEEDLINEIYHMDYNTQNIDLSSLSNPGPNLLNISPAEMPIQYFENGLIEY</sequence>
<dbReference type="PANTHER" id="PTHR14493">
    <property type="entry name" value="UNKEMPT FAMILY MEMBER"/>
    <property type="match status" value="1"/>
</dbReference>